<proteinExistence type="predicted"/>
<evidence type="ECO:0000256" key="1">
    <source>
        <dbReference type="ARBA" id="ARBA00001936"/>
    </source>
</evidence>
<keyword evidence="5" id="KW-0460">Magnesium</keyword>
<keyword evidence="4" id="KW-0378">Hydrolase</keyword>
<dbReference type="PROSITE" id="PS51462">
    <property type="entry name" value="NUDIX"/>
    <property type="match status" value="1"/>
</dbReference>
<organism evidence="8 9">
    <name type="scientific">Palleronia salina</name>
    <dbReference type="NCBI Taxonomy" id="313368"/>
    <lineage>
        <taxon>Bacteria</taxon>
        <taxon>Pseudomonadati</taxon>
        <taxon>Pseudomonadota</taxon>
        <taxon>Alphaproteobacteria</taxon>
        <taxon>Rhodobacterales</taxon>
        <taxon>Roseobacteraceae</taxon>
        <taxon>Palleronia</taxon>
    </lineage>
</organism>
<dbReference type="InterPro" id="IPR015797">
    <property type="entry name" value="NUDIX_hydrolase-like_dom_sf"/>
</dbReference>
<evidence type="ECO:0000259" key="7">
    <source>
        <dbReference type="PROSITE" id="PS51462"/>
    </source>
</evidence>
<dbReference type="PANTHER" id="PTHR12318:SF0">
    <property type="entry name" value="ACYL-COENZYME A DIPHOSPHATASE NUDT19"/>
    <property type="match status" value="1"/>
</dbReference>
<dbReference type="EMBL" id="FQZA01000014">
    <property type="protein sequence ID" value="SHJ65906.1"/>
    <property type="molecule type" value="Genomic_DNA"/>
</dbReference>
<dbReference type="InterPro" id="IPR000086">
    <property type="entry name" value="NUDIX_hydrolase_dom"/>
</dbReference>
<evidence type="ECO:0000256" key="2">
    <source>
        <dbReference type="ARBA" id="ARBA00001946"/>
    </source>
</evidence>
<reference evidence="8 9" key="1">
    <citation type="submission" date="2016-11" db="EMBL/GenBank/DDBJ databases">
        <authorList>
            <person name="Jaros S."/>
            <person name="Januszkiewicz K."/>
            <person name="Wedrychowicz H."/>
        </authorList>
    </citation>
    <scope>NUCLEOTIDE SEQUENCE [LARGE SCALE GENOMIC DNA]</scope>
    <source>
        <strain evidence="8 9">DSM 26892</strain>
    </source>
</reference>
<accession>A0A1M6L3Y6</accession>
<dbReference type="Proteomes" id="UP000184040">
    <property type="component" value="Unassembled WGS sequence"/>
</dbReference>
<evidence type="ECO:0000256" key="6">
    <source>
        <dbReference type="ARBA" id="ARBA00023211"/>
    </source>
</evidence>
<dbReference type="GO" id="GO:0016818">
    <property type="term" value="F:hydrolase activity, acting on acid anhydrides, in phosphorus-containing anhydrides"/>
    <property type="evidence" value="ECO:0007669"/>
    <property type="project" value="InterPro"/>
</dbReference>
<dbReference type="STRING" id="313368.SAMN04488012_11424"/>
<dbReference type="SUPFAM" id="SSF55811">
    <property type="entry name" value="Nudix"/>
    <property type="match status" value="1"/>
</dbReference>
<protein>
    <submittedName>
        <fullName evidence="8">8-oxo-dGTP pyrophosphatase MutT, NUDIX family</fullName>
    </submittedName>
</protein>
<comment type="cofactor">
    <cofactor evidence="2">
        <name>Mg(2+)</name>
        <dbReference type="ChEBI" id="CHEBI:18420"/>
    </cofactor>
</comment>
<keyword evidence="9" id="KW-1185">Reference proteome</keyword>
<evidence type="ECO:0000256" key="3">
    <source>
        <dbReference type="ARBA" id="ARBA00022723"/>
    </source>
</evidence>
<gene>
    <name evidence="8" type="ORF">SAMN04488012_11424</name>
</gene>
<dbReference type="GO" id="GO:0046872">
    <property type="term" value="F:metal ion binding"/>
    <property type="evidence" value="ECO:0007669"/>
    <property type="project" value="UniProtKB-KW"/>
</dbReference>
<dbReference type="InterPro" id="IPR039121">
    <property type="entry name" value="NUDT19"/>
</dbReference>
<keyword evidence="3" id="KW-0479">Metal-binding</keyword>
<evidence type="ECO:0000256" key="5">
    <source>
        <dbReference type="ARBA" id="ARBA00022842"/>
    </source>
</evidence>
<sequence length="224" mass="24400">MSPSVPIRDAATVIVVRDPDDTPSVLMGQRGKSAVFLPGKVVFPGGRVDPGDGRIAIGGRLDDRCKARLSGPDLPPPGTLVAAAIRELWEETGQVLGHRAVWDDAPADWRRFAATGHRPDAAGLTYVFRAITPPGRPRRFDARFFTVNADRLAGDPDDFSHATDELSHLRWIPLSQARQADLPFITQVALAEVAGRLPDLSPPPRLPFFHGHMEDIAIADARRD</sequence>
<comment type="cofactor">
    <cofactor evidence="1">
        <name>Mn(2+)</name>
        <dbReference type="ChEBI" id="CHEBI:29035"/>
    </cofactor>
</comment>
<evidence type="ECO:0000256" key="4">
    <source>
        <dbReference type="ARBA" id="ARBA00022801"/>
    </source>
</evidence>
<dbReference type="CDD" id="cd18870">
    <property type="entry name" value="NUDIX_AcylCoAdiphos_Nudt19"/>
    <property type="match status" value="1"/>
</dbReference>
<dbReference type="Gene3D" id="3.90.79.10">
    <property type="entry name" value="Nucleoside Triphosphate Pyrophosphohydrolase"/>
    <property type="match status" value="1"/>
</dbReference>
<dbReference type="PANTHER" id="PTHR12318">
    <property type="entry name" value="TESTOSTERONE-REGULATED PROTEIN RP2"/>
    <property type="match status" value="1"/>
</dbReference>
<feature type="domain" description="Nudix hydrolase" evidence="7">
    <location>
        <begin position="6"/>
        <end position="194"/>
    </location>
</feature>
<name>A0A1M6L3Y6_9RHOB</name>
<keyword evidence="6" id="KW-0464">Manganese</keyword>
<dbReference type="RefSeq" id="WP_073129668.1">
    <property type="nucleotide sequence ID" value="NZ_FQZA01000014.1"/>
</dbReference>
<evidence type="ECO:0000313" key="8">
    <source>
        <dbReference type="EMBL" id="SHJ65906.1"/>
    </source>
</evidence>
<dbReference type="AlphaFoldDB" id="A0A1M6L3Y6"/>
<evidence type="ECO:0000313" key="9">
    <source>
        <dbReference type="Proteomes" id="UP000184040"/>
    </source>
</evidence>